<dbReference type="RefSeq" id="WP_169204514.1">
    <property type="nucleotide sequence ID" value="NZ_CP059560.1"/>
</dbReference>
<sequence length="278" mass="29102">MSAPPLHFHDVAYRNEGEVALIALENPPVNSLGHGVRRGLVDAFDKTRRDPQVRAIVRCGRGRGFSAGGDIHELGTPAATAEPALSLHVHPVIENSEKPVVAAIHGLAIGGGLETALVCHYRIAAGDAMAGLPELKLGVIPLSGTQRLPRALGLEKAIDVILGGELRPARQLADGALFDRVIEGDAQTVLSAAIAFARGRVGVLPLPLIRQRSLPDADPAAVVAAARARLAADEADNPMAREALNAIAAAAETPDFDAGMAVARTIYDRLVASDEVRR</sequence>
<accession>A0ABX1MGF5</accession>
<dbReference type="PROSITE" id="PS00166">
    <property type="entry name" value="ENOYL_COA_HYDRATASE"/>
    <property type="match status" value="1"/>
</dbReference>
<evidence type="ECO:0000256" key="1">
    <source>
        <dbReference type="ARBA" id="ARBA00023235"/>
    </source>
</evidence>
<dbReference type="InterPro" id="IPR001753">
    <property type="entry name" value="Enoyl-CoA_hydra/iso"/>
</dbReference>
<dbReference type="InterPro" id="IPR029045">
    <property type="entry name" value="ClpP/crotonase-like_dom_sf"/>
</dbReference>
<dbReference type="Proteomes" id="UP000652074">
    <property type="component" value="Unassembled WGS sequence"/>
</dbReference>
<gene>
    <name evidence="5" type="ORF">GPA26_00835</name>
</gene>
<keyword evidence="1" id="KW-0413">Isomerase</keyword>
<dbReference type="PANTHER" id="PTHR23309">
    <property type="entry name" value="3-HYDROXYACYL-COA DEHYROGENASE"/>
    <property type="match status" value="1"/>
</dbReference>
<comment type="similarity">
    <text evidence="4">Belongs to the enoyl-CoA hydratase/isomerase family.</text>
</comment>
<dbReference type="InterPro" id="IPR018376">
    <property type="entry name" value="Enoyl-CoA_hyd/isom_CS"/>
</dbReference>
<proteinExistence type="inferred from homology"/>
<organism evidence="5 6">
    <name type="scientific">Aromatoleum petrolei</name>
    <dbReference type="NCBI Taxonomy" id="76116"/>
    <lineage>
        <taxon>Bacteria</taxon>
        <taxon>Pseudomonadati</taxon>
        <taxon>Pseudomonadota</taxon>
        <taxon>Betaproteobacteria</taxon>
        <taxon>Rhodocyclales</taxon>
        <taxon>Rhodocyclaceae</taxon>
        <taxon>Aromatoleum</taxon>
    </lineage>
</organism>
<keyword evidence="3" id="KW-0511">Multifunctional enzyme</keyword>
<keyword evidence="2" id="KW-0456">Lyase</keyword>
<keyword evidence="6" id="KW-1185">Reference proteome</keyword>
<protein>
    <submittedName>
        <fullName evidence="5">Enoyl-CoA hydratase</fullName>
    </submittedName>
</protein>
<dbReference type="PANTHER" id="PTHR23309:SF49">
    <property type="entry name" value="PEROXISOMAL BIFUNCTIONAL ENZYME"/>
    <property type="match status" value="1"/>
</dbReference>
<name>A0ABX1MGF5_9RHOO</name>
<reference evidence="5 6" key="1">
    <citation type="submission" date="2019-12" db="EMBL/GenBank/DDBJ databases">
        <title>Comparative genomics gives insights into the taxonomy of the Azoarcus-Aromatoleum group and reveals separate origins of nif in the plant-associated Azoarcus and non-plant-associated Aromatoleum sub-groups.</title>
        <authorList>
            <person name="Lafos M."/>
            <person name="Maluk M."/>
            <person name="Batista M."/>
            <person name="Junghare M."/>
            <person name="Carmona M."/>
            <person name="Faoro H."/>
            <person name="Cruz L.M."/>
            <person name="Battistoni F."/>
            <person name="De Souza E."/>
            <person name="Pedrosa F."/>
            <person name="Chen W.-M."/>
            <person name="Poole P.S."/>
            <person name="Dixon R.A."/>
            <person name="James E.K."/>
        </authorList>
    </citation>
    <scope>NUCLEOTIDE SEQUENCE [LARGE SCALE GENOMIC DNA]</scope>
    <source>
        <strain evidence="5 6">ToN1</strain>
    </source>
</reference>
<dbReference type="Gene3D" id="3.90.226.10">
    <property type="entry name" value="2-enoyl-CoA Hydratase, Chain A, domain 1"/>
    <property type="match status" value="1"/>
</dbReference>
<evidence type="ECO:0000256" key="4">
    <source>
        <dbReference type="RuleBase" id="RU003707"/>
    </source>
</evidence>
<dbReference type="Pfam" id="PF00378">
    <property type="entry name" value="ECH_1"/>
    <property type="match status" value="1"/>
</dbReference>
<evidence type="ECO:0000256" key="3">
    <source>
        <dbReference type="ARBA" id="ARBA00023268"/>
    </source>
</evidence>
<dbReference type="EMBL" id="WTVR01000002">
    <property type="protein sequence ID" value="NMF87017.1"/>
    <property type="molecule type" value="Genomic_DNA"/>
</dbReference>
<dbReference type="CDD" id="cd06558">
    <property type="entry name" value="crotonase-like"/>
    <property type="match status" value="1"/>
</dbReference>
<dbReference type="SUPFAM" id="SSF52096">
    <property type="entry name" value="ClpP/crotonase"/>
    <property type="match status" value="1"/>
</dbReference>
<comment type="caution">
    <text evidence="5">The sequence shown here is derived from an EMBL/GenBank/DDBJ whole genome shotgun (WGS) entry which is preliminary data.</text>
</comment>
<evidence type="ECO:0000256" key="2">
    <source>
        <dbReference type="ARBA" id="ARBA00023239"/>
    </source>
</evidence>
<evidence type="ECO:0000313" key="5">
    <source>
        <dbReference type="EMBL" id="NMF87017.1"/>
    </source>
</evidence>
<evidence type="ECO:0000313" key="6">
    <source>
        <dbReference type="Proteomes" id="UP000652074"/>
    </source>
</evidence>